<evidence type="ECO:0000313" key="3">
    <source>
        <dbReference type="EMBL" id="PNW77536.1"/>
    </source>
</evidence>
<feature type="domain" description="IQCH-like ATP-grasp" evidence="2">
    <location>
        <begin position="821"/>
        <end position="863"/>
    </location>
</feature>
<feature type="compositionally biased region" description="Gly residues" evidence="1">
    <location>
        <begin position="775"/>
        <end position="788"/>
    </location>
</feature>
<evidence type="ECO:0000256" key="1">
    <source>
        <dbReference type="SAM" id="MobiDB-lite"/>
    </source>
</evidence>
<dbReference type="AlphaFoldDB" id="A0A2K3DAH7"/>
<dbReference type="InParanoid" id="A0A2K3DAH7"/>
<dbReference type="InterPro" id="IPR038752">
    <property type="entry name" value="IQCH"/>
</dbReference>
<dbReference type="ExpressionAtlas" id="A0A2K3DAH7">
    <property type="expression patterns" value="baseline"/>
</dbReference>
<organism evidence="3 4">
    <name type="scientific">Chlamydomonas reinhardtii</name>
    <name type="common">Chlamydomonas smithii</name>
    <dbReference type="NCBI Taxonomy" id="3055"/>
    <lineage>
        <taxon>Eukaryota</taxon>
        <taxon>Viridiplantae</taxon>
        <taxon>Chlorophyta</taxon>
        <taxon>core chlorophytes</taxon>
        <taxon>Chlorophyceae</taxon>
        <taxon>CS clade</taxon>
        <taxon>Chlamydomonadales</taxon>
        <taxon>Chlamydomonadaceae</taxon>
        <taxon>Chlamydomonas</taxon>
    </lineage>
</organism>
<dbReference type="EMBL" id="CM008971">
    <property type="protein sequence ID" value="PNW77536.1"/>
    <property type="molecule type" value="Genomic_DNA"/>
</dbReference>
<dbReference type="Pfam" id="PF00612">
    <property type="entry name" value="IQ"/>
    <property type="match status" value="1"/>
</dbReference>
<feature type="compositionally biased region" description="Low complexity" evidence="1">
    <location>
        <begin position="697"/>
        <end position="723"/>
    </location>
</feature>
<dbReference type="SMART" id="SM00015">
    <property type="entry name" value="IQ"/>
    <property type="match status" value="2"/>
</dbReference>
<reference evidence="3 4" key="1">
    <citation type="journal article" date="2007" name="Science">
        <title>The Chlamydomonas genome reveals the evolution of key animal and plant functions.</title>
        <authorList>
            <person name="Merchant S.S."/>
            <person name="Prochnik S.E."/>
            <person name="Vallon O."/>
            <person name="Harris E.H."/>
            <person name="Karpowicz S.J."/>
            <person name="Witman G.B."/>
            <person name="Terry A."/>
            <person name="Salamov A."/>
            <person name="Fritz-Laylin L.K."/>
            <person name="Marechal-Drouard L."/>
            <person name="Marshall W.F."/>
            <person name="Qu L.H."/>
            <person name="Nelson D.R."/>
            <person name="Sanderfoot A.A."/>
            <person name="Spalding M.H."/>
            <person name="Kapitonov V.V."/>
            <person name="Ren Q."/>
            <person name="Ferris P."/>
            <person name="Lindquist E."/>
            <person name="Shapiro H."/>
            <person name="Lucas S.M."/>
            <person name="Grimwood J."/>
            <person name="Schmutz J."/>
            <person name="Cardol P."/>
            <person name="Cerutti H."/>
            <person name="Chanfreau G."/>
            <person name="Chen C.L."/>
            <person name="Cognat V."/>
            <person name="Croft M.T."/>
            <person name="Dent R."/>
            <person name="Dutcher S."/>
            <person name="Fernandez E."/>
            <person name="Fukuzawa H."/>
            <person name="Gonzalez-Ballester D."/>
            <person name="Gonzalez-Halphen D."/>
            <person name="Hallmann A."/>
            <person name="Hanikenne M."/>
            <person name="Hippler M."/>
            <person name="Inwood W."/>
            <person name="Jabbari K."/>
            <person name="Kalanon M."/>
            <person name="Kuras R."/>
            <person name="Lefebvre P.A."/>
            <person name="Lemaire S.D."/>
            <person name="Lobanov A.V."/>
            <person name="Lohr M."/>
            <person name="Manuell A."/>
            <person name="Meier I."/>
            <person name="Mets L."/>
            <person name="Mittag M."/>
            <person name="Mittelmeier T."/>
            <person name="Moroney J.V."/>
            <person name="Moseley J."/>
            <person name="Napoli C."/>
            <person name="Nedelcu A.M."/>
            <person name="Niyogi K."/>
            <person name="Novoselov S.V."/>
            <person name="Paulsen I.T."/>
            <person name="Pazour G."/>
            <person name="Purton S."/>
            <person name="Ral J.P."/>
            <person name="Riano-Pachon D.M."/>
            <person name="Riekhof W."/>
            <person name="Rymarquis L."/>
            <person name="Schroda M."/>
            <person name="Stern D."/>
            <person name="Umen J."/>
            <person name="Willows R."/>
            <person name="Wilson N."/>
            <person name="Zimmer S.L."/>
            <person name="Allmer J."/>
            <person name="Balk J."/>
            <person name="Bisova K."/>
            <person name="Chen C.J."/>
            <person name="Elias M."/>
            <person name="Gendler K."/>
            <person name="Hauser C."/>
            <person name="Lamb M.R."/>
            <person name="Ledford H."/>
            <person name="Long J.C."/>
            <person name="Minagawa J."/>
            <person name="Page M.D."/>
            <person name="Pan J."/>
            <person name="Pootakham W."/>
            <person name="Roje S."/>
            <person name="Rose A."/>
            <person name="Stahlberg E."/>
            <person name="Terauchi A.M."/>
            <person name="Yang P."/>
            <person name="Ball S."/>
            <person name="Bowler C."/>
            <person name="Dieckmann C.L."/>
            <person name="Gladyshev V.N."/>
            <person name="Green P."/>
            <person name="Jorgensen R."/>
            <person name="Mayfield S."/>
            <person name="Mueller-Roeber B."/>
            <person name="Rajamani S."/>
            <person name="Sayre R.T."/>
            <person name="Brokstein P."/>
            <person name="Dubchak I."/>
            <person name="Goodstein D."/>
            <person name="Hornick L."/>
            <person name="Huang Y.W."/>
            <person name="Jhaveri J."/>
            <person name="Luo Y."/>
            <person name="Martinez D."/>
            <person name="Ngau W.C."/>
            <person name="Otillar B."/>
            <person name="Poliakov A."/>
            <person name="Porter A."/>
            <person name="Szajkowski L."/>
            <person name="Werner G."/>
            <person name="Zhou K."/>
            <person name="Grigoriev I.V."/>
            <person name="Rokhsar D.S."/>
            <person name="Grossman A.R."/>
        </authorList>
    </citation>
    <scope>NUCLEOTIDE SEQUENCE [LARGE SCALE GENOMIC DNA]</scope>
    <source>
        <strain evidence="4">CC-503</strain>
    </source>
</reference>
<dbReference type="GeneID" id="5716157"/>
<feature type="region of interest" description="Disordered" evidence="1">
    <location>
        <begin position="125"/>
        <end position="144"/>
    </location>
</feature>
<accession>A0A2K3DAH7</accession>
<feature type="compositionally biased region" description="Gly residues" evidence="1">
    <location>
        <begin position="800"/>
        <end position="810"/>
    </location>
</feature>
<dbReference type="InterPro" id="IPR000048">
    <property type="entry name" value="IQ_motif_EF-hand-BS"/>
</dbReference>
<dbReference type="Pfam" id="PF24923">
    <property type="entry name" value="ATP-grasp_IQCH"/>
    <property type="match status" value="2"/>
</dbReference>
<dbReference type="OrthoDB" id="2117703at2759"/>
<dbReference type="InterPro" id="IPR056855">
    <property type="entry name" value="ATP-grasp_IQCH"/>
</dbReference>
<protein>
    <recommendedName>
        <fullName evidence="2">IQCH-like ATP-grasp domain-containing protein</fullName>
    </recommendedName>
</protein>
<dbReference type="KEGG" id="cre:CHLRE_10g440950v5"/>
<dbReference type="STRING" id="3055.A0A2K3DAH7"/>
<feature type="region of interest" description="Disordered" evidence="1">
    <location>
        <begin position="263"/>
        <end position="299"/>
    </location>
</feature>
<dbReference type="Gramene" id="PNW77536">
    <property type="protein sequence ID" value="PNW77536"/>
    <property type="gene ID" value="CHLRE_10g440950v5"/>
</dbReference>
<gene>
    <name evidence="3" type="ORF">CHLRE_10g440950v5</name>
</gene>
<evidence type="ECO:0000259" key="2">
    <source>
        <dbReference type="Pfam" id="PF24923"/>
    </source>
</evidence>
<sequence>MEQQGLDPHEVTDVLQQALVELKRVKQQLAKPYATRTTVAASIARLEDDIRRQAVAIAQATGIEAQISLPPPSAQPMGLSFAPKAPPYAATNNARLEQFIAARTGPNAAPITDTAKQYLQERFTTAPPAKPPLNNGTLIKGRTPTAAPGVILPRHIRDDPHGLAPPEVTDLELDKGLLHLVNRGLLPQQADLTPALCGNTGPYRTAPAAKHPYQKQFERGPVTSALEDALQAKQDFKLDLITPVIRPQQEPRQATLHVATLGGGGVLGSPRPPHSPAYFQQGEGGAAEPTPASRGGVADADADAAAAALRPFEALMDTFSLHEVLIRKGVVIRETPEFESYSRSYEGVWGVVEGLLQHLAALCGQYAVPLAVVNGKSLADLAIQVAGAGYAPAMEDLLVCLTNIQEVAGLLKQPGRRFMGPGGQDSAAQLIQSFYRGHLARRKYSVRGQATLKIQHAWRNSRLRQQLRQRMRMARLERDMRFAELRDQLEQQWPLFRRNAHVVVHVPNLLPPPVTTGDVTTRPEPHLLNTMLLREAAQLARLCDLSEPLLDLILVLPSPPDADVIHYWNKLLEVGGVSDPTSRYRIVVPENHARLPGHMSVTAKLLASPRALKRIAAAVHGRLSYIVPGNVHDEEVELAVHLGVPLLGPSPAVCRALGRKSAARELFKTIAANIAPGCSIRSDDALRRESLSRQPPGTAGSLATASTRGGTAASTSAVAGGATDPLTTPLRAGTDYRLGPDGELVVIDPSPQPPGTAGTLGGTGSLASAPPSAGPGPGTAGTGSGTGTSGWQRQQPGFPTGAGAGPGAGAAGSQSKFEADEQRVLMALAECMVRHPAVPKWLFKIDDEVMGLGHAFFDTASIRGGAEVLARVVEEAAGAGPRSAADSLRLELGLDGLAGSGGDGDKPLTEVQRVAMFRLYELLFRQMPKRLHLACRDSYPTYRDYVTSLARRGGVLEGCPHMAVGSPCVNLFIDPCGHVSVLSTHEKIFCYPYRAVGTTFPQSSVPHRALYDAALAVGRSAFEAGLVGHAMVDFVTLLEQQQTAAGAAAGGGGGGGGLRLWLVDLRPGIMPSLVAFQLFDFLAAGAFNPMTGAYLVELDPIEDNDTDLLGAEATPSQAAAAAAAGGPDLGAALPGSAAPQSLRYYFVLDSLQHPAVKAMPCSKFFYHCWQQGFHFDVDHRQGVIFNLSDRYLTSGALGCMAVGLTPSSTYGVMQRVLSFIAGMDVDAHSRTDWALTSEATTFQDVQALVKYMAEQSATQERESRAGHAAAAAAARGQ</sequence>
<name>A0A2K3DAH7_CHLRE</name>
<dbReference type="Gene3D" id="1.20.5.190">
    <property type="match status" value="1"/>
</dbReference>
<feature type="region of interest" description="Disordered" evidence="1">
    <location>
        <begin position="690"/>
        <end position="816"/>
    </location>
</feature>
<dbReference type="RefSeq" id="XP_042920190.1">
    <property type="nucleotide sequence ID" value="XM_043066793.1"/>
</dbReference>
<dbReference type="PANTHER" id="PTHR14465:SF0">
    <property type="entry name" value="IQ DOMAIN-CONTAINING PROTEIN H"/>
    <property type="match status" value="1"/>
</dbReference>
<dbReference type="PANTHER" id="PTHR14465">
    <property type="entry name" value="IQ DOMAIN-CONTAINING PROTEIN H"/>
    <property type="match status" value="1"/>
</dbReference>
<evidence type="ECO:0000313" key="4">
    <source>
        <dbReference type="Proteomes" id="UP000006906"/>
    </source>
</evidence>
<dbReference type="PROSITE" id="PS50096">
    <property type="entry name" value="IQ"/>
    <property type="match status" value="2"/>
</dbReference>
<dbReference type="Proteomes" id="UP000006906">
    <property type="component" value="Chromosome 10"/>
</dbReference>
<dbReference type="OMA" id="HIYQANI"/>
<proteinExistence type="predicted"/>
<feature type="domain" description="IQCH-like ATP-grasp" evidence="2">
    <location>
        <begin position="911"/>
        <end position="1044"/>
    </location>
</feature>
<keyword evidence="4" id="KW-1185">Reference proteome</keyword>